<evidence type="ECO:0000313" key="2">
    <source>
        <dbReference type="EMBL" id="GAA1104040.1"/>
    </source>
</evidence>
<evidence type="ECO:0000259" key="1">
    <source>
        <dbReference type="Pfam" id="PF08386"/>
    </source>
</evidence>
<dbReference type="InterPro" id="IPR029058">
    <property type="entry name" value="AB_hydrolase_fold"/>
</dbReference>
<sequence>MSTEPTTQPTILDAWNEPDGAVARGTVILVPGRGETAAEYQRFGRRIAAENWKVRLVALDLDDAEPSRTAVEKLLADETLPAPKALVGVDAGATWVARIANAVGADAAVIAGAATTDSSQVGDWQAELDARSACPVHRGVLDADTSFARGALNQALPAEWAVAVAPALPTLVIHGDADPLTPLAQAVAPYASADNAVVKVVHGGRHDVLNDATHRAVAATLVLFLESLRLGGDLPAIVSDLTGARR</sequence>
<proteinExistence type="predicted"/>
<reference evidence="2 3" key="1">
    <citation type="journal article" date="2019" name="Int. J. Syst. Evol. Microbiol.">
        <title>The Global Catalogue of Microorganisms (GCM) 10K type strain sequencing project: providing services to taxonomists for standard genome sequencing and annotation.</title>
        <authorList>
            <consortium name="The Broad Institute Genomics Platform"/>
            <consortium name="The Broad Institute Genome Sequencing Center for Infectious Disease"/>
            <person name="Wu L."/>
            <person name="Ma J."/>
        </authorList>
    </citation>
    <scope>NUCLEOTIDE SEQUENCE [LARGE SCALE GENOMIC DNA]</scope>
    <source>
        <strain evidence="2 3">JCM 13008</strain>
    </source>
</reference>
<dbReference type="InterPro" id="IPR013595">
    <property type="entry name" value="Pept_S33_TAP-like_C"/>
</dbReference>
<gene>
    <name evidence="2" type="ORF">GCM10009668_23930</name>
</gene>
<keyword evidence="2" id="KW-0378">Hydrolase</keyword>
<dbReference type="EMBL" id="BAAALG010000009">
    <property type="protein sequence ID" value="GAA1104040.1"/>
    <property type="molecule type" value="Genomic_DNA"/>
</dbReference>
<dbReference type="Proteomes" id="UP001501581">
    <property type="component" value="Unassembled WGS sequence"/>
</dbReference>
<evidence type="ECO:0000313" key="3">
    <source>
        <dbReference type="Proteomes" id="UP001501581"/>
    </source>
</evidence>
<comment type="caution">
    <text evidence="2">The sequence shown here is derived from an EMBL/GenBank/DDBJ whole genome shotgun (WGS) entry which is preliminary data.</text>
</comment>
<dbReference type="RefSeq" id="WP_343994677.1">
    <property type="nucleotide sequence ID" value="NZ_BAAALG010000009.1"/>
</dbReference>
<dbReference type="Gene3D" id="3.40.50.1820">
    <property type="entry name" value="alpha/beta hydrolase"/>
    <property type="match status" value="1"/>
</dbReference>
<organism evidence="2 3">
    <name type="scientific">Nocardioides dubius</name>
    <dbReference type="NCBI Taxonomy" id="317019"/>
    <lineage>
        <taxon>Bacteria</taxon>
        <taxon>Bacillati</taxon>
        <taxon>Actinomycetota</taxon>
        <taxon>Actinomycetes</taxon>
        <taxon>Propionibacteriales</taxon>
        <taxon>Nocardioidaceae</taxon>
        <taxon>Nocardioides</taxon>
    </lineage>
</organism>
<feature type="domain" description="Peptidase S33 tripeptidyl aminopeptidase-like C-terminal" evidence="1">
    <location>
        <begin position="166"/>
        <end position="228"/>
    </location>
</feature>
<dbReference type="Pfam" id="PF08386">
    <property type="entry name" value="Abhydrolase_4"/>
    <property type="match status" value="1"/>
</dbReference>
<name>A0ABN1TVA2_9ACTN</name>
<accession>A0ABN1TVA2</accession>
<keyword evidence="3" id="KW-1185">Reference proteome</keyword>
<protein>
    <submittedName>
        <fullName evidence="2">Alpha/beta fold hydrolase</fullName>
    </submittedName>
</protein>
<dbReference type="GO" id="GO:0016787">
    <property type="term" value="F:hydrolase activity"/>
    <property type="evidence" value="ECO:0007669"/>
    <property type="project" value="UniProtKB-KW"/>
</dbReference>
<dbReference type="SUPFAM" id="SSF53474">
    <property type="entry name" value="alpha/beta-Hydrolases"/>
    <property type="match status" value="1"/>
</dbReference>